<dbReference type="EMBL" id="JAUKTV010000003">
    <property type="protein sequence ID" value="KAK0742031.1"/>
    <property type="molecule type" value="Genomic_DNA"/>
</dbReference>
<gene>
    <name evidence="2" type="ORF">B0T21DRAFT_123601</name>
</gene>
<sequence>MYVSDTCCLIFLPWSLCLAGLIRWKKGGGGGGVLGEMNDCFCKEFGDEGISPRGFFFSTDAKVRLDQIRGKSVWVGYYGCTFFSKEAVCDMELLPNLFACIGSCHVVHCSTCKVLCNAAMHVCCMIDLGA</sequence>
<accession>A0AA40EMI8</accession>
<evidence type="ECO:0008006" key="4">
    <source>
        <dbReference type="Google" id="ProtNLM"/>
    </source>
</evidence>
<reference evidence="2" key="1">
    <citation type="submission" date="2023-06" db="EMBL/GenBank/DDBJ databases">
        <title>Genome-scale phylogeny and comparative genomics of the fungal order Sordariales.</title>
        <authorList>
            <consortium name="Lawrence Berkeley National Laboratory"/>
            <person name="Hensen N."/>
            <person name="Bonometti L."/>
            <person name="Westerberg I."/>
            <person name="Brannstrom I.O."/>
            <person name="Guillou S."/>
            <person name="Cros-Aarteil S."/>
            <person name="Calhoun S."/>
            <person name="Haridas S."/>
            <person name="Kuo A."/>
            <person name="Mondo S."/>
            <person name="Pangilinan J."/>
            <person name="Riley R."/>
            <person name="Labutti K."/>
            <person name="Andreopoulos B."/>
            <person name="Lipzen A."/>
            <person name="Chen C."/>
            <person name="Yanf M."/>
            <person name="Daum C."/>
            <person name="Ng V."/>
            <person name="Clum A."/>
            <person name="Steindorff A."/>
            <person name="Ohm R."/>
            <person name="Martin F."/>
            <person name="Silar P."/>
            <person name="Natvig D."/>
            <person name="Lalanne C."/>
            <person name="Gautier V."/>
            <person name="Ament-Velasquez S.L."/>
            <person name="Kruys A."/>
            <person name="Hutchinson M.I."/>
            <person name="Powell A.J."/>
            <person name="Barry K."/>
            <person name="Miller A.N."/>
            <person name="Grigoriev I.V."/>
            <person name="Debuchy R."/>
            <person name="Gladieux P."/>
            <person name="Thoren M.H."/>
            <person name="Johannesson H."/>
        </authorList>
    </citation>
    <scope>NUCLEOTIDE SEQUENCE</scope>
    <source>
        <strain evidence="2">CBS 540.89</strain>
    </source>
</reference>
<protein>
    <recommendedName>
        <fullName evidence="4">Secreted protein</fullName>
    </recommendedName>
</protein>
<feature type="signal peptide" evidence="1">
    <location>
        <begin position="1"/>
        <end position="19"/>
    </location>
</feature>
<keyword evidence="3" id="KW-1185">Reference proteome</keyword>
<comment type="caution">
    <text evidence="2">The sequence shown here is derived from an EMBL/GenBank/DDBJ whole genome shotgun (WGS) entry which is preliminary data.</text>
</comment>
<dbReference type="AlphaFoldDB" id="A0AA40EMI8"/>
<organism evidence="2 3">
    <name type="scientific">Apiosordaria backusii</name>
    <dbReference type="NCBI Taxonomy" id="314023"/>
    <lineage>
        <taxon>Eukaryota</taxon>
        <taxon>Fungi</taxon>
        <taxon>Dikarya</taxon>
        <taxon>Ascomycota</taxon>
        <taxon>Pezizomycotina</taxon>
        <taxon>Sordariomycetes</taxon>
        <taxon>Sordariomycetidae</taxon>
        <taxon>Sordariales</taxon>
        <taxon>Lasiosphaeriaceae</taxon>
        <taxon>Apiosordaria</taxon>
    </lineage>
</organism>
<evidence type="ECO:0000256" key="1">
    <source>
        <dbReference type="SAM" id="SignalP"/>
    </source>
</evidence>
<feature type="chain" id="PRO_5041318746" description="Secreted protein" evidence="1">
    <location>
        <begin position="20"/>
        <end position="130"/>
    </location>
</feature>
<keyword evidence="1" id="KW-0732">Signal</keyword>
<dbReference type="Proteomes" id="UP001172159">
    <property type="component" value="Unassembled WGS sequence"/>
</dbReference>
<evidence type="ECO:0000313" key="2">
    <source>
        <dbReference type="EMBL" id="KAK0742031.1"/>
    </source>
</evidence>
<proteinExistence type="predicted"/>
<evidence type="ECO:0000313" key="3">
    <source>
        <dbReference type="Proteomes" id="UP001172159"/>
    </source>
</evidence>
<name>A0AA40EMI8_9PEZI</name>